<accession>A0A8H4X5B4</accession>
<organism evidence="2 3">
    <name type="scientific">Fusarium sarcochroum</name>
    <dbReference type="NCBI Taxonomy" id="1208366"/>
    <lineage>
        <taxon>Eukaryota</taxon>
        <taxon>Fungi</taxon>
        <taxon>Dikarya</taxon>
        <taxon>Ascomycota</taxon>
        <taxon>Pezizomycotina</taxon>
        <taxon>Sordariomycetes</taxon>
        <taxon>Hypocreomycetidae</taxon>
        <taxon>Hypocreales</taxon>
        <taxon>Nectriaceae</taxon>
        <taxon>Fusarium</taxon>
        <taxon>Fusarium lateritium species complex</taxon>
    </lineage>
</organism>
<reference evidence="2" key="1">
    <citation type="journal article" date="2020" name="BMC Genomics">
        <title>Correction to: Identification and distribution of gene clusters required for synthesis of sphingolipid metabolism inhibitors in diverse species of the filamentous fungus Fusarium.</title>
        <authorList>
            <person name="Kim H.S."/>
            <person name="Lohmar J.M."/>
            <person name="Busman M."/>
            <person name="Brown D.W."/>
            <person name="Naumann T.A."/>
            <person name="Divon H.H."/>
            <person name="Lysoe E."/>
            <person name="Uhlig S."/>
            <person name="Proctor R.H."/>
        </authorList>
    </citation>
    <scope>NUCLEOTIDE SEQUENCE</scope>
    <source>
        <strain evidence="2">NRRL 20472</strain>
    </source>
</reference>
<proteinExistence type="predicted"/>
<reference evidence="2" key="2">
    <citation type="submission" date="2020-05" db="EMBL/GenBank/DDBJ databases">
        <authorList>
            <person name="Kim H.-S."/>
            <person name="Proctor R.H."/>
            <person name="Brown D.W."/>
        </authorList>
    </citation>
    <scope>NUCLEOTIDE SEQUENCE</scope>
    <source>
        <strain evidence="2">NRRL 20472</strain>
    </source>
</reference>
<gene>
    <name evidence="2" type="ORF">FSARC_9917</name>
</gene>
<evidence type="ECO:0000313" key="3">
    <source>
        <dbReference type="Proteomes" id="UP000622797"/>
    </source>
</evidence>
<evidence type="ECO:0000313" key="2">
    <source>
        <dbReference type="EMBL" id="KAF4961970.1"/>
    </source>
</evidence>
<dbReference type="Proteomes" id="UP000622797">
    <property type="component" value="Unassembled WGS sequence"/>
</dbReference>
<protein>
    <submittedName>
        <fullName evidence="2">Uncharacterized protein</fullName>
    </submittedName>
</protein>
<comment type="caution">
    <text evidence="2">The sequence shown here is derived from an EMBL/GenBank/DDBJ whole genome shotgun (WGS) entry which is preliminary data.</text>
</comment>
<keyword evidence="3" id="KW-1185">Reference proteome</keyword>
<sequence>MIQHLQRKQTSMQTRQGKARQGKTGQDSPVNKFPLPAATLPAVVLHVHMYPVEITFAYDDAVGPFFPAADEGRDLPLALRFRLTSFESGAGFGTFFSPKRLALSAFHDASLAAGRHQQKRVGWSI</sequence>
<dbReference type="EMBL" id="JABEXW010000582">
    <property type="protein sequence ID" value="KAF4961970.1"/>
    <property type="molecule type" value="Genomic_DNA"/>
</dbReference>
<name>A0A8H4X5B4_9HYPO</name>
<evidence type="ECO:0000256" key="1">
    <source>
        <dbReference type="SAM" id="MobiDB-lite"/>
    </source>
</evidence>
<dbReference type="AlphaFoldDB" id="A0A8H4X5B4"/>
<feature type="region of interest" description="Disordered" evidence="1">
    <location>
        <begin position="1"/>
        <end position="31"/>
    </location>
</feature>